<keyword evidence="4" id="KW-0326">Glycosidase</keyword>
<evidence type="ECO:0000256" key="4">
    <source>
        <dbReference type="RuleBase" id="RU361188"/>
    </source>
</evidence>
<dbReference type="Gene3D" id="3.20.20.80">
    <property type="entry name" value="Glycosidases"/>
    <property type="match status" value="1"/>
</dbReference>
<evidence type="ECO:0000256" key="2">
    <source>
        <dbReference type="ARBA" id="ARBA00022729"/>
    </source>
</evidence>
<evidence type="ECO:0000313" key="9">
    <source>
        <dbReference type="Proteomes" id="UP000805614"/>
    </source>
</evidence>
<dbReference type="SUPFAM" id="SSF51011">
    <property type="entry name" value="Glycosyl hydrolase domain"/>
    <property type="match status" value="1"/>
</dbReference>
<dbReference type="InterPro" id="IPR001139">
    <property type="entry name" value="Glyco_hydro_30"/>
</dbReference>
<feature type="chain" id="PRO_5045558690" description="Glucosylceramidase" evidence="5">
    <location>
        <begin position="25"/>
        <end position="506"/>
    </location>
</feature>
<dbReference type="EMBL" id="JABVEC010000013">
    <property type="protein sequence ID" value="MBC6467502.1"/>
    <property type="molecule type" value="Genomic_DNA"/>
</dbReference>
<keyword evidence="3 4" id="KW-0378">Hydrolase</keyword>
<evidence type="ECO:0008006" key="10">
    <source>
        <dbReference type="Google" id="ProtNLM"/>
    </source>
</evidence>
<dbReference type="SUPFAM" id="SSF51445">
    <property type="entry name" value="(Trans)glycosidases"/>
    <property type="match status" value="1"/>
</dbReference>
<sequence length="506" mass="54535">MRPRRTIVTTAVIVSLIGALPGSAMSSAISPRSAGSPAGSTAGKDAVHAWLTTGDKKNLLAQRDDMIGAPDGTVPTITVDPAKTFQKVEGFGASITDSSAHLIANSPHRDAIMRDLFDPRRGLGLSYLRQPMGASDFVAGPHYTYDDVPAGQTDYGLKRFSIAHDKAEILPLLRQARALNPRLKVMATPWSPPAWMKTNGSLIGGRFIDDQRVYDTYAQYFVKFVKAYRDAGVPIDAVTLQNEPQNRNPSGYPGMDLRDSEQARLAIAVGSAFDKAGLKTKILGYDHNWSLHPNDVGPPDDAANPEYAKSVLDDAKARRHIDGTAFHCYFGDAEQQSRLHDAHPDKDIYFTECSGTESGDRATTFPDTLHWHTANLTVRGTRNWAKTVITWNLALDPEGGPHNGGCDTCTGVVTIDPATGEATPGADYYVFGHVSRFVRPGAVRVDSSVAGNIVTTAFRDVDGTVTLLAVNDDWGTGSQRFNVQAGGRTFSYTLPAGAVATFTLGR</sequence>
<dbReference type="Pfam" id="PF17189">
    <property type="entry name" value="Glyco_hydro_30C"/>
    <property type="match status" value="1"/>
</dbReference>
<comment type="similarity">
    <text evidence="1 4">Belongs to the glycosyl hydrolase 30 family.</text>
</comment>
<feature type="domain" description="Glycosyl hydrolase family 30 beta sandwich" evidence="7">
    <location>
        <begin position="441"/>
        <end position="502"/>
    </location>
</feature>
<evidence type="ECO:0000256" key="5">
    <source>
        <dbReference type="SAM" id="SignalP"/>
    </source>
</evidence>
<dbReference type="InterPro" id="IPR033453">
    <property type="entry name" value="Glyco_hydro_30_TIM-barrel"/>
</dbReference>
<feature type="signal peptide" evidence="5">
    <location>
        <begin position="1"/>
        <end position="24"/>
    </location>
</feature>
<accession>A0ABR7LSK0</accession>
<comment type="caution">
    <text evidence="8">The sequence shown here is derived from an EMBL/GenBank/DDBJ whole genome shotgun (WGS) entry which is preliminary data.</text>
</comment>
<dbReference type="InterPro" id="IPR033452">
    <property type="entry name" value="GH30_C"/>
</dbReference>
<evidence type="ECO:0000313" key="8">
    <source>
        <dbReference type="EMBL" id="MBC6467502.1"/>
    </source>
</evidence>
<dbReference type="PANTHER" id="PTHR11069">
    <property type="entry name" value="GLUCOSYLCERAMIDASE"/>
    <property type="match status" value="1"/>
</dbReference>
<protein>
    <recommendedName>
        <fullName evidence="10">Glucosylceramidase</fullName>
    </recommendedName>
</protein>
<evidence type="ECO:0000259" key="7">
    <source>
        <dbReference type="Pfam" id="PF17189"/>
    </source>
</evidence>
<dbReference type="PRINTS" id="PR00843">
    <property type="entry name" value="GLHYDRLASE30"/>
</dbReference>
<dbReference type="InterPro" id="IPR013780">
    <property type="entry name" value="Glyco_hydro_b"/>
</dbReference>
<evidence type="ECO:0000256" key="3">
    <source>
        <dbReference type="ARBA" id="ARBA00022801"/>
    </source>
</evidence>
<organism evidence="8 9">
    <name type="scientific">Actinomadura alba</name>
    <dbReference type="NCBI Taxonomy" id="406431"/>
    <lineage>
        <taxon>Bacteria</taxon>
        <taxon>Bacillati</taxon>
        <taxon>Actinomycetota</taxon>
        <taxon>Actinomycetes</taxon>
        <taxon>Streptosporangiales</taxon>
        <taxon>Thermomonosporaceae</taxon>
        <taxon>Actinomadura</taxon>
    </lineage>
</organism>
<evidence type="ECO:0000259" key="6">
    <source>
        <dbReference type="Pfam" id="PF02055"/>
    </source>
</evidence>
<dbReference type="PANTHER" id="PTHR11069:SF23">
    <property type="entry name" value="LYSOSOMAL ACID GLUCOSYLCERAMIDASE"/>
    <property type="match status" value="1"/>
</dbReference>
<gene>
    <name evidence="8" type="ORF">HKK74_18670</name>
</gene>
<dbReference type="Proteomes" id="UP000805614">
    <property type="component" value="Unassembled WGS sequence"/>
</dbReference>
<feature type="domain" description="Glycosyl hydrolase family 30 TIM-barrel" evidence="6">
    <location>
        <begin position="88"/>
        <end position="438"/>
    </location>
</feature>
<dbReference type="InterPro" id="IPR017853">
    <property type="entry name" value="GH"/>
</dbReference>
<evidence type="ECO:0000256" key="1">
    <source>
        <dbReference type="ARBA" id="ARBA00005382"/>
    </source>
</evidence>
<dbReference type="Gene3D" id="2.60.40.1180">
    <property type="entry name" value="Golgi alpha-mannosidase II"/>
    <property type="match status" value="1"/>
</dbReference>
<keyword evidence="2 5" id="KW-0732">Signal</keyword>
<keyword evidence="9" id="KW-1185">Reference proteome</keyword>
<dbReference type="RefSeq" id="WP_187244516.1">
    <property type="nucleotide sequence ID" value="NZ_BAAAOK010000004.1"/>
</dbReference>
<reference evidence="8 9" key="1">
    <citation type="submission" date="2020-06" db="EMBL/GenBank/DDBJ databases">
        <title>Actinomadura xiongansis sp. nov., isolated from soil of Baiyangdian.</title>
        <authorList>
            <person name="Zhang X."/>
        </authorList>
    </citation>
    <scope>NUCLEOTIDE SEQUENCE [LARGE SCALE GENOMIC DNA]</scope>
    <source>
        <strain evidence="8 9">HBUM206468</strain>
    </source>
</reference>
<name>A0ABR7LSK0_9ACTN</name>
<proteinExistence type="inferred from homology"/>
<dbReference type="Pfam" id="PF02055">
    <property type="entry name" value="Glyco_hydro_30"/>
    <property type="match status" value="1"/>
</dbReference>